<dbReference type="Proteomes" id="UP000070598">
    <property type="component" value="Unassembled WGS sequence"/>
</dbReference>
<dbReference type="PATRIC" id="fig|1469144.8.peg.5028"/>
<name>A0A132NLA8_9ACTN</name>
<keyword evidence="2" id="KW-0813">Transport</keyword>
<feature type="transmembrane region" description="Helical" evidence="3">
    <location>
        <begin position="75"/>
        <end position="92"/>
    </location>
</feature>
<dbReference type="EMBL" id="JYIJ01000011">
    <property type="protein sequence ID" value="KWX05587.1"/>
    <property type="molecule type" value="Genomic_DNA"/>
</dbReference>
<feature type="transmembrane region" description="Helical" evidence="3">
    <location>
        <begin position="104"/>
        <end position="121"/>
    </location>
</feature>
<evidence type="ECO:0000256" key="1">
    <source>
        <dbReference type="ARBA" id="ARBA00010692"/>
    </source>
</evidence>
<evidence type="ECO:0000313" key="6">
    <source>
        <dbReference type="Proteomes" id="UP000070598"/>
    </source>
</evidence>
<keyword evidence="2" id="KW-1003">Cell membrane</keyword>
<organism evidence="5 6">
    <name type="scientific">Carbonactinospora thermoautotrophica</name>
    <dbReference type="NCBI Taxonomy" id="1469144"/>
    <lineage>
        <taxon>Bacteria</taxon>
        <taxon>Bacillati</taxon>
        <taxon>Actinomycetota</taxon>
        <taxon>Actinomycetes</taxon>
        <taxon>Kitasatosporales</taxon>
        <taxon>Carbonactinosporaceae</taxon>
        <taxon>Carbonactinospora</taxon>
    </lineage>
</organism>
<dbReference type="Proteomes" id="UP000070659">
    <property type="component" value="Unassembled WGS sequence"/>
</dbReference>
<accession>A0A132NLA8</accession>
<evidence type="ECO:0000256" key="3">
    <source>
        <dbReference type="SAM" id="Phobius"/>
    </source>
</evidence>
<dbReference type="EMBL" id="JYIK01000332">
    <property type="protein sequence ID" value="KWX10703.1"/>
    <property type="molecule type" value="Genomic_DNA"/>
</dbReference>
<comment type="subcellular location">
    <subcellularLocation>
        <location evidence="2">Cell membrane</location>
        <topology evidence="2">Multi-pass membrane protein</topology>
    </subcellularLocation>
</comment>
<dbReference type="Pfam" id="PF02632">
    <property type="entry name" value="BioY"/>
    <property type="match status" value="1"/>
</dbReference>
<keyword evidence="3" id="KW-0812">Transmembrane</keyword>
<proteinExistence type="inferred from homology"/>
<comment type="caution">
    <text evidence="5">The sequence shown here is derived from an EMBL/GenBank/DDBJ whole genome shotgun (WGS) entry which is preliminary data.</text>
</comment>
<reference evidence="5 7" key="1">
    <citation type="submission" date="2015-02" db="EMBL/GenBank/DDBJ databases">
        <title>Physiological reanalysis, assessment of diazotrophy, and genome sequences of multiple isolates of Streptomyces thermoautotrophicus.</title>
        <authorList>
            <person name="MacKellar D.C."/>
            <person name="Lieber L."/>
            <person name="Norman J."/>
            <person name="Bolger A."/>
            <person name="Tobin C."/>
            <person name="Murray J.W."/>
            <person name="Prell J."/>
        </authorList>
    </citation>
    <scope>NUCLEOTIDE SEQUENCE [LARGE SCALE GENOMIC DNA]</scope>
    <source>
        <strain evidence="5 7">UBT1</strain>
    </source>
</reference>
<protein>
    <recommendedName>
        <fullName evidence="2">Biotin transporter</fullName>
    </recommendedName>
</protein>
<dbReference type="PANTHER" id="PTHR34295:SF1">
    <property type="entry name" value="BIOTIN TRANSPORTER BIOY"/>
    <property type="match status" value="1"/>
</dbReference>
<feature type="transmembrane region" description="Helical" evidence="3">
    <location>
        <begin position="133"/>
        <end position="157"/>
    </location>
</feature>
<feature type="transmembrane region" description="Helical" evidence="3">
    <location>
        <begin position="49"/>
        <end position="68"/>
    </location>
</feature>
<keyword evidence="2 3" id="KW-0472">Membrane</keyword>
<dbReference type="Gene3D" id="1.10.1760.20">
    <property type="match status" value="1"/>
</dbReference>
<evidence type="ECO:0000313" key="5">
    <source>
        <dbReference type="EMBL" id="KWX10703.1"/>
    </source>
</evidence>
<sequence length="193" mass="19417">MAVAATSSTTLRRAVLPRAGWLTDAVLVVAGVALIALSAQVAIPLPVSPVPVTGQTFAVLLVGTAYGLARGALTMALYLAAGFAGAPVFAQQHGGLDVLGSPTAGYLFGMLVATGLAGALAERGWDRRVPTTVASMALGNLVIYAFGVPGLMLALGVDFGRALALGVVPFLAGDALKIALAAGLLPATWRLLR</sequence>
<dbReference type="InterPro" id="IPR003784">
    <property type="entry name" value="BioY"/>
</dbReference>
<keyword evidence="3" id="KW-1133">Transmembrane helix</keyword>
<reference evidence="6" key="2">
    <citation type="submission" date="2015-02" db="EMBL/GenBank/DDBJ databases">
        <title>Physiological reanalysis, assessment of diazotrophy, and genome sequences of multiple isolates of Streptomyces thermoautotrophicus.</title>
        <authorList>
            <person name="MacKellar D.C."/>
            <person name="Lieber L."/>
            <person name="Norman J."/>
            <person name="Bolger A."/>
            <person name="Tobin C."/>
            <person name="Murray J.W."/>
            <person name="Friesen M."/>
            <person name="Prell J."/>
        </authorList>
    </citation>
    <scope>NUCLEOTIDE SEQUENCE [LARGE SCALE GENOMIC DNA]</scope>
    <source>
        <strain evidence="6">UBT1</strain>
    </source>
</reference>
<dbReference type="GO" id="GO:0015225">
    <property type="term" value="F:biotin transmembrane transporter activity"/>
    <property type="evidence" value="ECO:0007669"/>
    <property type="project" value="UniProtKB-UniRule"/>
</dbReference>
<dbReference type="AlphaFoldDB" id="A0A132NLA8"/>
<evidence type="ECO:0000256" key="2">
    <source>
        <dbReference type="PIRNR" id="PIRNR016661"/>
    </source>
</evidence>
<feature type="transmembrane region" description="Helical" evidence="3">
    <location>
        <begin position="21"/>
        <end position="43"/>
    </location>
</feature>
<dbReference type="GO" id="GO:0005886">
    <property type="term" value="C:plasma membrane"/>
    <property type="evidence" value="ECO:0007669"/>
    <property type="project" value="UniProtKB-SubCell"/>
</dbReference>
<comment type="similarity">
    <text evidence="1 2">Belongs to the BioY family.</text>
</comment>
<evidence type="ECO:0000313" key="7">
    <source>
        <dbReference type="Proteomes" id="UP000070659"/>
    </source>
</evidence>
<gene>
    <name evidence="4" type="ORF">TH66_02000</name>
    <name evidence="5" type="ORF">TR74_02040</name>
</gene>
<dbReference type="PANTHER" id="PTHR34295">
    <property type="entry name" value="BIOTIN TRANSPORTER BIOY"/>
    <property type="match status" value="1"/>
</dbReference>
<evidence type="ECO:0000313" key="4">
    <source>
        <dbReference type="EMBL" id="KWX05587.1"/>
    </source>
</evidence>
<dbReference type="RefSeq" id="WP_067068287.1">
    <property type="nucleotide sequence ID" value="NZ_JYIJ01000011.1"/>
</dbReference>
<dbReference type="PIRSF" id="PIRSF016661">
    <property type="entry name" value="BioY"/>
    <property type="match status" value="1"/>
</dbReference>
<feature type="transmembrane region" description="Helical" evidence="3">
    <location>
        <begin position="163"/>
        <end position="185"/>
    </location>
</feature>